<dbReference type="EMBL" id="RDBM01000023">
    <property type="protein sequence ID" value="TXS32398.1"/>
    <property type="molecule type" value="Genomic_DNA"/>
</dbReference>
<protein>
    <submittedName>
        <fullName evidence="2">Uncharacterized protein</fullName>
    </submittedName>
</protein>
<feature type="region of interest" description="Disordered" evidence="1">
    <location>
        <begin position="58"/>
        <end position="127"/>
    </location>
</feature>
<organism evidence="2">
    <name type="scientific">Streptomyces sp. gb1(2016)</name>
    <dbReference type="NCBI Taxonomy" id="1828321"/>
    <lineage>
        <taxon>Bacteria</taxon>
        <taxon>Bacillati</taxon>
        <taxon>Actinomycetota</taxon>
        <taxon>Actinomycetes</taxon>
        <taxon>Kitasatosporales</taxon>
        <taxon>Streptomycetaceae</taxon>
        <taxon>Streptomyces</taxon>
    </lineage>
</organism>
<accession>A0A652LB62</accession>
<evidence type="ECO:0000313" key="2">
    <source>
        <dbReference type="EMBL" id="TXS32398.1"/>
    </source>
</evidence>
<reference evidence="2" key="1">
    <citation type="submission" date="2018-10" db="EMBL/GenBank/DDBJ databases">
        <authorList>
            <person name="Hariharan J."/>
            <person name="Choudoir M.J."/>
            <person name="Diebold P."/>
            <person name="Panke-Buisse K."/>
            <person name="Campbell A.N."/>
            <person name="Buckley D.H."/>
        </authorList>
    </citation>
    <scope>NUCLEOTIDE SEQUENCE</scope>
    <source>
        <strain evidence="2">Gb1</strain>
    </source>
</reference>
<name>A0A652LB62_9ACTN</name>
<proteinExistence type="predicted"/>
<comment type="caution">
    <text evidence="2">The sequence shown here is derived from an EMBL/GenBank/DDBJ whole genome shotgun (WGS) entry which is preliminary data.</text>
</comment>
<dbReference type="AlphaFoldDB" id="A0A652LB62"/>
<sequence length="127" mass="13758">MELLLLGLVAAVVWKLYKLRRSPHDALLRSVTLCLVCATLFELVEEGEGLLDDIASSADRSDKVRRQTSKASGVTPPAFWPARHPSRPPNSAAASRRSRLGAAEPDAPACGSPSRTERRGTNPRRTA</sequence>
<evidence type="ECO:0000256" key="1">
    <source>
        <dbReference type="SAM" id="MobiDB-lite"/>
    </source>
</evidence>
<gene>
    <name evidence="2" type="ORF">EAO74_06990</name>
</gene>